<dbReference type="PANTHER" id="PTHR37419">
    <property type="entry name" value="SERINE/THREONINE-PROTEIN KINASE TOXIN HIPA"/>
    <property type="match status" value="1"/>
</dbReference>
<feature type="domain" description="HipA-like C-terminal" evidence="4">
    <location>
        <begin position="163"/>
        <end position="393"/>
    </location>
</feature>
<protein>
    <submittedName>
        <fullName evidence="6">Type II toxin-antitoxin system HipA family toxin</fullName>
    </submittedName>
</protein>
<dbReference type="Pfam" id="PF07804">
    <property type="entry name" value="HipA_C"/>
    <property type="match status" value="1"/>
</dbReference>
<dbReference type="EMBL" id="JAKGAS010000008">
    <property type="protein sequence ID" value="MCF2949437.1"/>
    <property type="molecule type" value="Genomic_DNA"/>
</dbReference>
<dbReference type="PANTHER" id="PTHR37419:SF8">
    <property type="entry name" value="TOXIN YJJJ"/>
    <property type="match status" value="1"/>
</dbReference>
<proteinExistence type="inferred from homology"/>
<evidence type="ECO:0000259" key="4">
    <source>
        <dbReference type="Pfam" id="PF07804"/>
    </source>
</evidence>
<dbReference type="RefSeq" id="WP_235313537.1">
    <property type="nucleotide sequence ID" value="NZ_JAKGAS010000008.1"/>
</dbReference>
<keyword evidence="3" id="KW-0418">Kinase</keyword>
<evidence type="ECO:0000313" key="7">
    <source>
        <dbReference type="Proteomes" id="UP001521137"/>
    </source>
</evidence>
<reference evidence="6 7" key="1">
    <citation type="submission" date="2022-01" db="EMBL/GenBank/DDBJ databases">
        <title>Paraglaciecola sp. G1-23.</title>
        <authorList>
            <person name="Jin M.S."/>
            <person name="Han D.M."/>
            <person name="Kim H.M."/>
            <person name="Jeon C.O."/>
        </authorList>
    </citation>
    <scope>NUCLEOTIDE SEQUENCE [LARGE SCALE GENOMIC DNA]</scope>
    <source>
        <strain evidence="6 7">G1-23</strain>
    </source>
</reference>
<feature type="domain" description="HipA N-terminal subdomain 1" evidence="5">
    <location>
        <begin position="20"/>
        <end position="120"/>
    </location>
</feature>
<sequence>MNFKAIQKLEVSRRLTSGKQVTVGVLAQNKQGVFFQYAPQYLAKFASLSPFNLKSDNSVQLAPKTPHNGLHGVFSDALPDGWGLLLQDRIFRQQDILPSLVTAMDRLAFVGDTALGALSFSPVSKYATQDNQVADLFSLGINAQQIFDGQTDDVLNALVAAGSSGGARPKAQIYVSNNNFQECSTKERLGDQAWIVKFTSKNLALGHEEGVCEAVYLTLAKQAGLNPPEWALLNAPEHSGAKQWLAVKRFDHIPYQNQASGRYHMHSACGLLDADFRAPSLDYDDLIRASRVLCKSPAAGQLQFKRAIFNLFACNQDDHSKNWGFLQDDSNNWTLAPFFDITFSPTPFGEHSTAYSGFGKLPPITAIQKLAQSAGYARWEHAKIVVKEVMETVSDFPNVATNLGVSAATKKLITNQLESNKKALRKTLSI</sequence>
<organism evidence="6 7">
    <name type="scientific">Paraglaciecola algarum</name>
    <dbReference type="NCBI Taxonomy" id="3050085"/>
    <lineage>
        <taxon>Bacteria</taxon>
        <taxon>Pseudomonadati</taxon>
        <taxon>Pseudomonadota</taxon>
        <taxon>Gammaproteobacteria</taxon>
        <taxon>Alteromonadales</taxon>
        <taxon>Alteromonadaceae</taxon>
        <taxon>Paraglaciecola</taxon>
    </lineage>
</organism>
<dbReference type="Pfam" id="PF13657">
    <property type="entry name" value="Couple_hipA"/>
    <property type="match status" value="1"/>
</dbReference>
<evidence type="ECO:0000259" key="5">
    <source>
        <dbReference type="Pfam" id="PF13657"/>
    </source>
</evidence>
<comment type="similarity">
    <text evidence="1">Belongs to the HipA Ser/Thr kinase family.</text>
</comment>
<name>A0ABS9D8Z1_9ALTE</name>
<evidence type="ECO:0000256" key="1">
    <source>
        <dbReference type="ARBA" id="ARBA00010164"/>
    </source>
</evidence>
<keyword evidence="2" id="KW-0808">Transferase</keyword>
<evidence type="ECO:0000256" key="2">
    <source>
        <dbReference type="ARBA" id="ARBA00022679"/>
    </source>
</evidence>
<evidence type="ECO:0000313" key="6">
    <source>
        <dbReference type="EMBL" id="MCF2949437.1"/>
    </source>
</evidence>
<evidence type="ECO:0000256" key="3">
    <source>
        <dbReference type="ARBA" id="ARBA00022777"/>
    </source>
</evidence>
<keyword evidence="7" id="KW-1185">Reference proteome</keyword>
<accession>A0ABS9D8Z1</accession>
<gene>
    <name evidence="6" type="ORF">L0668_15055</name>
</gene>
<dbReference type="Gene3D" id="1.10.1070.20">
    <property type="match status" value="1"/>
</dbReference>
<dbReference type="InterPro" id="IPR012893">
    <property type="entry name" value="HipA-like_C"/>
</dbReference>
<dbReference type="Proteomes" id="UP001521137">
    <property type="component" value="Unassembled WGS sequence"/>
</dbReference>
<dbReference type="InterPro" id="IPR017508">
    <property type="entry name" value="HipA_N1"/>
</dbReference>
<comment type="caution">
    <text evidence="6">The sequence shown here is derived from an EMBL/GenBank/DDBJ whole genome shotgun (WGS) entry which is preliminary data.</text>
</comment>
<dbReference type="InterPro" id="IPR052028">
    <property type="entry name" value="HipA_Ser/Thr_kinase"/>
</dbReference>